<keyword evidence="10" id="KW-1185">Reference proteome</keyword>
<protein>
    <recommendedName>
        <fullName evidence="11">DUF2029 domain-containing protein</fullName>
    </recommendedName>
</protein>
<comment type="caution">
    <text evidence="9">The sequence shown here is derived from an EMBL/GenBank/DDBJ whole genome shotgun (WGS) entry which is preliminary data.</text>
</comment>
<feature type="transmembrane region" description="Helical" evidence="8">
    <location>
        <begin position="319"/>
        <end position="335"/>
    </location>
</feature>
<dbReference type="InterPro" id="IPR018584">
    <property type="entry name" value="GT87"/>
</dbReference>
<keyword evidence="4 8" id="KW-0812">Transmembrane</keyword>
<proteinExistence type="inferred from homology"/>
<accession>A0A7W7DFW1</accession>
<comment type="similarity">
    <text evidence="7">Belongs to the glycosyltransferase 87 family.</text>
</comment>
<dbReference type="GO" id="GO:0016758">
    <property type="term" value="F:hexosyltransferase activity"/>
    <property type="evidence" value="ECO:0007669"/>
    <property type="project" value="InterPro"/>
</dbReference>
<feature type="transmembrane region" description="Helical" evidence="8">
    <location>
        <begin position="88"/>
        <end position="110"/>
    </location>
</feature>
<comment type="subcellular location">
    <subcellularLocation>
        <location evidence="1">Cell membrane</location>
        <topology evidence="1">Multi-pass membrane protein</topology>
    </subcellularLocation>
</comment>
<evidence type="ECO:0000256" key="8">
    <source>
        <dbReference type="SAM" id="Phobius"/>
    </source>
</evidence>
<evidence type="ECO:0000256" key="6">
    <source>
        <dbReference type="ARBA" id="ARBA00023136"/>
    </source>
</evidence>
<feature type="transmembrane region" description="Helical" evidence="8">
    <location>
        <begin position="266"/>
        <end position="285"/>
    </location>
</feature>
<feature type="transmembrane region" description="Helical" evidence="8">
    <location>
        <begin position="291"/>
        <end position="312"/>
    </location>
</feature>
<feature type="transmembrane region" description="Helical" evidence="8">
    <location>
        <begin position="20"/>
        <end position="40"/>
    </location>
</feature>
<evidence type="ECO:0000256" key="5">
    <source>
        <dbReference type="ARBA" id="ARBA00022989"/>
    </source>
</evidence>
<dbReference type="AlphaFoldDB" id="A0A7W7DFW1"/>
<keyword evidence="2" id="KW-1003">Cell membrane</keyword>
<dbReference type="Proteomes" id="UP000542210">
    <property type="component" value="Unassembled WGS sequence"/>
</dbReference>
<keyword evidence="3" id="KW-0808">Transferase</keyword>
<organism evidence="9 10">
    <name type="scientific">Sphaerisporangium siamense</name>
    <dbReference type="NCBI Taxonomy" id="795645"/>
    <lineage>
        <taxon>Bacteria</taxon>
        <taxon>Bacillati</taxon>
        <taxon>Actinomycetota</taxon>
        <taxon>Actinomycetes</taxon>
        <taxon>Streptosporangiales</taxon>
        <taxon>Streptosporangiaceae</taxon>
        <taxon>Sphaerisporangium</taxon>
    </lineage>
</organism>
<feature type="transmembrane region" description="Helical" evidence="8">
    <location>
        <begin position="341"/>
        <end position="360"/>
    </location>
</feature>
<reference evidence="9 10" key="1">
    <citation type="submission" date="2020-08" db="EMBL/GenBank/DDBJ databases">
        <title>Sequencing the genomes of 1000 actinobacteria strains.</title>
        <authorList>
            <person name="Klenk H.-P."/>
        </authorList>
    </citation>
    <scope>NUCLEOTIDE SEQUENCE [LARGE SCALE GENOMIC DNA]</scope>
    <source>
        <strain evidence="9 10">DSM 45784</strain>
    </source>
</reference>
<dbReference type="EMBL" id="JACHND010000001">
    <property type="protein sequence ID" value="MBB4705739.1"/>
    <property type="molecule type" value="Genomic_DNA"/>
</dbReference>
<name>A0A7W7DFW1_9ACTN</name>
<feature type="transmembrane region" description="Helical" evidence="8">
    <location>
        <begin position="195"/>
        <end position="213"/>
    </location>
</feature>
<evidence type="ECO:0000313" key="9">
    <source>
        <dbReference type="EMBL" id="MBB4705739.1"/>
    </source>
</evidence>
<keyword evidence="6 8" id="KW-0472">Membrane</keyword>
<gene>
    <name evidence="9" type="ORF">BJ982_007283</name>
</gene>
<feature type="transmembrane region" description="Helical" evidence="8">
    <location>
        <begin position="162"/>
        <end position="183"/>
    </location>
</feature>
<evidence type="ECO:0000256" key="7">
    <source>
        <dbReference type="ARBA" id="ARBA00024033"/>
    </source>
</evidence>
<evidence type="ECO:0000256" key="2">
    <source>
        <dbReference type="ARBA" id="ARBA00022475"/>
    </source>
</evidence>
<feature type="transmembrane region" description="Helical" evidence="8">
    <location>
        <begin position="122"/>
        <end position="142"/>
    </location>
</feature>
<evidence type="ECO:0000313" key="10">
    <source>
        <dbReference type="Proteomes" id="UP000542210"/>
    </source>
</evidence>
<keyword evidence="5 8" id="KW-1133">Transmembrane helix</keyword>
<dbReference type="Pfam" id="PF09594">
    <property type="entry name" value="GT87"/>
    <property type="match status" value="1"/>
</dbReference>
<evidence type="ECO:0000256" key="1">
    <source>
        <dbReference type="ARBA" id="ARBA00004651"/>
    </source>
</evidence>
<dbReference type="RefSeq" id="WP_184887660.1">
    <property type="nucleotide sequence ID" value="NZ_BOOV01000003.1"/>
</dbReference>
<evidence type="ECO:0000256" key="3">
    <source>
        <dbReference type="ARBA" id="ARBA00022679"/>
    </source>
</evidence>
<evidence type="ECO:0008006" key="11">
    <source>
        <dbReference type="Google" id="ProtNLM"/>
    </source>
</evidence>
<evidence type="ECO:0000256" key="4">
    <source>
        <dbReference type="ARBA" id="ARBA00022692"/>
    </source>
</evidence>
<dbReference type="GO" id="GO:0005886">
    <property type="term" value="C:plasma membrane"/>
    <property type="evidence" value="ECO:0007669"/>
    <property type="project" value="UniProtKB-SubCell"/>
</dbReference>
<sequence length="413" mass="43949">MRDVADPRRAIPGTALTMTWLWLATRAFLLLTVLDIVPLFRTVTWDVTGVYHGWHETMLRGGFPVDDVTWQYPPAAALIIMAPSMLPFSYLGGFLVITVAFDALTMASLLRVPAGEEGRTRVGAWVWLAGVPLLGPVVYARYDLLVTALAVSGLLQARASAARGGLALGVAAGLKLWPALALIGMPRGQETRRALAGAAAGGAVSTLLMMLALDGGLGFLTAQQDRGVEVESVWALAFHVARWFGWPGMVSYSYGSMEMIGPYAEAAGRVSLAATLLGLGWLVLWRVRARTWTAATPYDAALAAVLIFVVTSRVISPQYLVWLVGLAAVCLTVRASTQRPVAVLALAATAVTMLEFPTLFEDVQQSTPLGVTVLVVRNGLLVAATTVSCLRLWRATVPGAVSARPRDPGLATA</sequence>